<keyword evidence="7 18" id="KW-0679">Respiratory chain</keyword>
<evidence type="ECO:0000313" key="21">
    <source>
        <dbReference type="EMBL" id="AGO28091.1"/>
    </source>
</evidence>
<dbReference type="InterPro" id="IPR001750">
    <property type="entry name" value="ND/Mrp_TM"/>
</dbReference>
<evidence type="ECO:0000256" key="2">
    <source>
        <dbReference type="ARBA" id="ARBA00004448"/>
    </source>
</evidence>
<protein>
    <recommendedName>
        <fullName evidence="5 18">NADH-ubiquinone oxidoreductase chain 2</fullName>
        <ecNumber evidence="4 18">7.1.1.2</ecNumber>
    </recommendedName>
</protein>
<evidence type="ECO:0000256" key="5">
    <source>
        <dbReference type="ARBA" id="ARBA00021008"/>
    </source>
</evidence>
<dbReference type="EMBL" id="KC887525">
    <property type="protein sequence ID" value="AGO28091.1"/>
    <property type="molecule type" value="Genomic_DNA"/>
</dbReference>
<evidence type="ECO:0000256" key="9">
    <source>
        <dbReference type="ARBA" id="ARBA00022792"/>
    </source>
</evidence>
<dbReference type="GO" id="GO:0006120">
    <property type="term" value="P:mitochondrial electron transport, NADH to ubiquinone"/>
    <property type="evidence" value="ECO:0007669"/>
    <property type="project" value="InterPro"/>
</dbReference>
<evidence type="ECO:0000256" key="11">
    <source>
        <dbReference type="ARBA" id="ARBA00022982"/>
    </source>
</evidence>
<evidence type="ECO:0000256" key="13">
    <source>
        <dbReference type="ARBA" id="ARBA00023027"/>
    </source>
</evidence>
<reference evidence="21" key="1">
    <citation type="submission" date="2013-04" db="EMBL/GenBank/DDBJ databases">
        <authorList>
            <person name="Gao J.Y."/>
            <person name="Cai W.Z."/>
        </authorList>
    </citation>
    <scope>NUCLEOTIDE SEQUENCE</scope>
</reference>
<dbReference type="GO" id="GO:0005743">
    <property type="term" value="C:mitochondrial inner membrane"/>
    <property type="evidence" value="ECO:0007669"/>
    <property type="project" value="UniProtKB-SubCell"/>
</dbReference>
<feature type="transmembrane region" description="Helical" evidence="18">
    <location>
        <begin position="83"/>
        <end position="106"/>
    </location>
</feature>
<dbReference type="InterPro" id="IPR050175">
    <property type="entry name" value="Complex_I_Subunit_2"/>
</dbReference>
<evidence type="ECO:0000256" key="3">
    <source>
        <dbReference type="ARBA" id="ARBA00007012"/>
    </source>
</evidence>
<keyword evidence="15 18" id="KW-0496">Mitochondrion</keyword>
<comment type="similarity">
    <text evidence="3 18">Belongs to the complex I subunit 2 family.</text>
</comment>
<feature type="transmembrane region" description="Helical" evidence="18">
    <location>
        <begin position="193"/>
        <end position="212"/>
    </location>
</feature>
<dbReference type="EC" id="7.1.1.2" evidence="4 18"/>
<geneLocation type="mitochondrion" evidence="21"/>
<feature type="domain" description="NADH:quinone oxidoreductase/Mrp antiporter transmembrane" evidence="20">
    <location>
        <begin position="20"/>
        <end position="280"/>
    </location>
</feature>
<comment type="function">
    <text evidence="1">Core subunit of the mitochondrial membrane respiratory chain NADH dehydrogenase (Complex I) that is believed to belong to the minimal assembly required for catalysis. Complex I functions in the transfer of electrons from NADH to the respiratory chain. The immediate electron acceptor for the enzyme is believed to be ubiquinone.</text>
</comment>
<keyword evidence="19" id="KW-0732">Signal</keyword>
<evidence type="ECO:0000256" key="12">
    <source>
        <dbReference type="ARBA" id="ARBA00022989"/>
    </source>
</evidence>
<comment type="catalytic activity">
    <reaction evidence="17 18">
        <text>a ubiquinone + NADH + 5 H(+)(in) = a ubiquinol + NAD(+) + 4 H(+)(out)</text>
        <dbReference type="Rhea" id="RHEA:29091"/>
        <dbReference type="Rhea" id="RHEA-COMP:9565"/>
        <dbReference type="Rhea" id="RHEA-COMP:9566"/>
        <dbReference type="ChEBI" id="CHEBI:15378"/>
        <dbReference type="ChEBI" id="CHEBI:16389"/>
        <dbReference type="ChEBI" id="CHEBI:17976"/>
        <dbReference type="ChEBI" id="CHEBI:57540"/>
        <dbReference type="ChEBI" id="CHEBI:57945"/>
        <dbReference type="EC" id="7.1.1.2"/>
    </reaction>
</comment>
<evidence type="ECO:0000256" key="4">
    <source>
        <dbReference type="ARBA" id="ARBA00012944"/>
    </source>
</evidence>
<evidence type="ECO:0000256" key="17">
    <source>
        <dbReference type="ARBA" id="ARBA00049551"/>
    </source>
</evidence>
<feature type="transmembrane region" description="Helical" evidence="18">
    <location>
        <begin position="54"/>
        <end position="77"/>
    </location>
</feature>
<evidence type="ECO:0000256" key="16">
    <source>
        <dbReference type="ARBA" id="ARBA00023136"/>
    </source>
</evidence>
<evidence type="ECO:0000256" key="8">
    <source>
        <dbReference type="ARBA" id="ARBA00022692"/>
    </source>
</evidence>
<evidence type="ECO:0000256" key="10">
    <source>
        <dbReference type="ARBA" id="ARBA00022967"/>
    </source>
</evidence>
<comment type="function">
    <text evidence="18">Core subunit of the mitochondrial membrane respiratory chain NADH dehydrogenase (Complex I) which catalyzes electron transfer from NADH through the respiratory chain, using ubiquinone as an electron acceptor. Essential for the catalytic activity and assembly of complex I.</text>
</comment>
<evidence type="ECO:0000256" key="1">
    <source>
        <dbReference type="ARBA" id="ARBA00003257"/>
    </source>
</evidence>
<dbReference type="InterPro" id="IPR003917">
    <property type="entry name" value="NADH_UbQ_OxRdtase_chain2"/>
</dbReference>
<feature type="chain" id="PRO_5029908055" description="NADH-ubiquinone oxidoreductase chain 2" evidence="19">
    <location>
        <begin position="18"/>
        <end position="328"/>
    </location>
</feature>
<accession>A0A7I6H8F8</accession>
<evidence type="ECO:0000256" key="15">
    <source>
        <dbReference type="ARBA" id="ARBA00023128"/>
    </source>
</evidence>
<evidence type="ECO:0000256" key="7">
    <source>
        <dbReference type="ARBA" id="ARBA00022660"/>
    </source>
</evidence>
<keyword evidence="13 18" id="KW-0520">NAD</keyword>
<feature type="signal peptide" evidence="19">
    <location>
        <begin position="1"/>
        <end position="17"/>
    </location>
</feature>
<comment type="subcellular location">
    <subcellularLocation>
        <location evidence="2 18">Mitochondrion inner membrane</location>
        <topology evidence="2 18">Multi-pass membrane protein</topology>
    </subcellularLocation>
</comment>
<evidence type="ECO:0000256" key="19">
    <source>
        <dbReference type="SAM" id="SignalP"/>
    </source>
</evidence>
<keyword evidence="10 18" id="KW-1278">Translocase</keyword>
<dbReference type="Pfam" id="PF00361">
    <property type="entry name" value="Proton_antipo_M"/>
    <property type="match status" value="1"/>
</dbReference>
<dbReference type="GO" id="GO:0008137">
    <property type="term" value="F:NADH dehydrogenase (ubiquinone) activity"/>
    <property type="evidence" value="ECO:0007669"/>
    <property type="project" value="UniProtKB-EC"/>
</dbReference>
<dbReference type="PRINTS" id="PR01436">
    <property type="entry name" value="NADHDHGNASE2"/>
</dbReference>
<evidence type="ECO:0000259" key="20">
    <source>
        <dbReference type="Pfam" id="PF00361"/>
    </source>
</evidence>
<keyword evidence="14 18" id="KW-0830">Ubiquinone</keyword>
<proteinExistence type="inferred from homology"/>
<dbReference type="AlphaFoldDB" id="A0A7I6H8F8"/>
<dbReference type="PANTHER" id="PTHR46552:SF1">
    <property type="entry name" value="NADH-UBIQUINONE OXIDOREDUCTASE CHAIN 2"/>
    <property type="match status" value="1"/>
</dbReference>
<keyword evidence="9 18" id="KW-0999">Mitochondrion inner membrane</keyword>
<evidence type="ECO:0000256" key="14">
    <source>
        <dbReference type="ARBA" id="ARBA00023075"/>
    </source>
</evidence>
<keyword evidence="6" id="KW-0813">Transport</keyword>
<keyword evidence="16 18" id="KW-0472">Membrane</keyword>
<sequence length="328" mass="38554">MYKILLFMMMMLGSIVSITSNNWLSMWVGLEMNMLSFIPLMYKSKNFNSTESSMMYFLIQSMGSIIMFMSIIINMMIMVNINYINNTLMLLLIVSLMIKLGIPPFHMWFVEISIKMNWPLLTILMTWQKIAPLWILSNLMLNNMFLQYIVLMSATIGALGGLNQTSIKKLMSFSSINHMAWMIACMKFNNMMWMMYLLMYTLLMLMIVYTFIKENTNYINQLYNSNKSFMKSIYVTTTMLSLGGMPPLMGFIPKWMIIKQLMFNNSYFMLFILIMSSLITLFYYMRMISSILLISSNLNKWTEMNKENELMLMTIILINVILPLMLNL</sequence>
<organism evidence="21">
    <name type="scientific">Ischnobaenella hainana</name>
    <dbReference type="NCBI Taxonomy" id="1347743"/>
    <lineage>
        <taxon>Eukaryota</taxon>
        <taxon>Metazoa</taxon>
        <taxon>Ecdysozoa</taxon>
        <taxon>Arthropoda</taxon>
        <taxon>Hexapoda</taxon>
        <taxon>Insecta</taxon>
        <taxon>Pterygota</taxon>
        <taxon>Neoptera</taxon>
        <taxon>Paraneoptera</taxon>
        <taxon>Hemiptera</taxon>
        <taxon>Heteroptera</taxon>
        <taxon>Panheteroptera</taxon>
        <taxon>Cimicomorpha</taxon>
        <taxon>Reduviidae</taxon>
        <taxon>Emesinae</taxon>
        <taxon>Emesini</taxon>
        <taxon>Ischnobaenella</taxon>
    </lineage>
</organism>
<keyword evidence="8 18" id="KW-0812">Transmembrane</keyword>
<feature type="transmembrane region" description="Helical" evidence="18">
    <location>
        <begin position="232"/>
        <end position="255"/>
    </location>
</feature>
<feature type="transmembrane region" description="Helical" evidence="18">
    <location>
        <begin position="145"/>
        <end position="162"/>
    </location>
</feature>
<feature type="transmembrane region" description="Helical" evidence="18">
    <location>
        <begin position="267"/>
        <end position="285"/>
    </location>
</feature>
<gene>
    <name evidence="21" type="primary">ND2</name>
</gene>
<evidence type="ECO:0000256" key="18">
    <source>
        <dbReference type="RuleBase" id="RU003403"/>
    </source>
</evidence>
<feature type="transmembrane region" description="Helical" evidence="18">
    <location>
        <begin position="310"/>
        <end position="326"/>
    </location>
</feature>
<dbReference type="PANTHER" id="PTHR46552">
    <property type="entry name" value="NADH-UBIQUINONE OXIDOREDUCTASE CHAIN 2"/>
    <property type="match status" value="1"/>
</dbReference>
<evidence type="ECO:0000256" key="6">
    <source>
        <dbReference type="ARBA" id="ARBA00022448"/>
    </source>
</evidence>
<name>A0A7I6H8F8_9HEMI</name>
<keyword evidence="11 18" id="KW-0249">Electron transport</keyword>
<keyword evidence="12 18" id="KW-1133">Transmembrane helix</keyword>